<protein>
    <submittedName>
        <fullName evidence="1">Glycosyltransferase family 2 protein</fullName>
    </submittedName>
</protein>
<dbReference type="EMBL" id="CP051167">
    <property type="protein sequence ID" value="QIZ71560.1"/>
    <property type="molecule type" value="Genomic_DNA"/>
</dbReference>
<dbReference type="Gene3D" id="3.90.550.10">
    <property type="entry name" value="Spore Coat Polysaccharide Biosynthesis Protein SpsA, Chain A"/>
    <property type="match status" value="1"/>
</dbReference>
<dbReference type="Proteomes" id="UP000500857">
    <property type="component" value="Chromosome"/>
</dbReference>
<dbReference type="GO" id="GO:0016740">
    <property type="term" value="F:transferase activity"/>
    <property type="evidence" value="ECO:0007669"/>
    <property type="project" value="UniProtKB-KW"/>
</dbReference>
<evidence type="ECO:0000313" key="2">
    <source>
        <dbReference type="Proteomes" id="UP000500857"/>
    </source>
</evidence>
<keyword evidence="2" id="KW-1185">Reference proteome</keyword>
<dbReference type="AlphaFoldDB" id="A0A6H1U067"/>
<evidence type="ECO:0000313" key="1">
    <source>
        <dbReference type="EMBL" id="QIZ71560.1"/>
    </source>
</evidence>
<organism evidence="1 2">
    <name type="scientific">Oxynema aestuarii AP17</name>
    <dbReference type="NCBI Taxonomy" id="2064643"/>
    <lineage>
        <taxon>Bacteria</taxon>
        <taxon>Bacillati</taxon>
        <taxon>Cyanobacteriota</taxon>
        <taxon>Cyanophyceae</taxon>
        <taxon>Oscillatoriophycideae</taxon>
        <taxon>Oscillatoriales</taxon>
        <taxon>Oscillatoriaceae</taxon>
        <taxon>Oxynema</taxon>
        <taxon>Oxynema aestuarii</taxon>
    </lineage>
</organism>
<keyword evidence="1" id="KW-0808">Transferase</keyword>
<proteinExistence type="predicted"/>
<reference evidence="1 2" key="1">
    <citation type="submission" date="2020-04" db="EMBL/GenBank/DDBJ databases">
        <authorList>
            <person name="Basu S."/>
            <person name="Maruthanayagam V."/>
            <person name="Chakraborty S."/>
            <person name="Pramanik A."/>
            <person name="Mukherjee J."/>
            <person name="Brink B."/>
        </authorList>
    </citation>
    <scope>NUCLEOTIDE SEQUENCE [LARGE SCALE GENOMIC DNA]</scope>
    <source>
        <strain evidence="1 2">AP17</strain>
    </source>
</reference>
<gene>
    <name evidence="1" type="ORF">HCG48_14005</name>
</gene>
<name>A0A6H1U067_9CYAN</name>
<dbReference type="InterPro" id="IPR029044">
    <property type="entry name" value="Nucleotide-diphossugar_trans"/>
</dbReference>
<dbReference type="KEGG" id="oxy:HCG48_14005"/>
<dbReference type="RefSeq" id="WP_168569712.1">
    <property type="nucleotide sequence ID" value="NZ_CP051167.1"/>
</dbReference>
<accession>A0A6H1U067</accession>
<dbReference type="SUPFAM" id="SSF53448">
    <property type="entry name" value="Nucleotide-diphospho-sugar transferases"/>
    <property type="match status" value="1"/>
</dbReference>
<sequence>MKTPIVFLIFKRPEATEKVFDVIRSAKPEKLFVVADGARYDRANEAEQCEITRAIVDRVDWDCEVFKNYSDVNLGCAKRVSSGLSWTFKQVDRAIILEDDCIPDPSFFRFCEELLERYEDDERICSISGQNVQFGRRRTENSYYFSRYQHCWGWATWRRAWQHFQFDRAVWERVKAEQLLKDILIDDRAVRVWHKIFEVTYSGEVDSWASRWMLSCWLQNGLSILSNVNLISNIGFDTDSTNTDDTVSPYNNMTRESLDFPLKHPSFMVRDNQADDFTQKTLYNYYPTLTEKIHKRFKKIAFWSSNLF</sequence>